<proteinExistence type="predicted"/>
<dbReference type="Pfam" id="PF03129">
    <property type="entry name" value="HGTP_anticodon"/>
    <property type="match status" value="1"/>
</dbReference>
<keyword evidence="4" id="KW-1185">Reference proteome</keyword>
<dbReference type="InterPro" id="IPR027031">
    <property type="entry name" value="Gly-tRNA_synthase/POLG2"/>
</dbReference>
<dbReference type="InterPro" id="IPR045864">
    <property type="entry name" value="aa-tRNA-synth_II/BPL/LPL"/>
</dbReference>
<dbReference type="PRINTS" id="PR01043">
    <property type="entry name" value="TRNASYNTHGLY"/>
</dbReference>
<accession>A0ABQ7J7Z5</accession>
<dbReference type="Proteomes" id="UP000823046">
    <property type="component" value="Unassembled WGS sequence"/>
</dbReference>
<dbReference type="InterPro" id="IPR006195">
    <property type="entry name" value="aa-tRNA-synth_II"/>
</dbReference>
<dbReference type="PANTHER" id="PTHR10745">
    <property type="entry name" value="GLYCYL-TRNA SYNTHETASE/DNA POLYMERASE SUBUNIT GAMMA-2"/>
    <property type="match status" value="1"/>
</dbReference>
<evidence type="ECO:0000313" key="4">
    <source>
        <dbReference type="Proteomes" id="UP000823046"/>
    </source>
</evidence>
<evidence type="ECO:0000256" key="1">
    <source>
        <dbReference type="SAM" id="SignalP"/>
    </source>
</evidence>
<evidence type="ECO:0000313" key="3">
    <source>
        <dbReference type="EMBL" id="KAF8820115.1"/>
    </source>
</evidence>
<evidence type="ECO:0000259" key="2">
    <source>
        <dbReference type="PROSITE" id="PS50862"/>
    </source>
</evidence>
<dbReference type="InterPro" id="IPR004154">
    <property type="entry name" value="Anticodon-bd"/>
</dbReference>
<feature type="signal peptide" evidence="1">
    <location>
        <begin position="1"/>
        <end position="23"/>
    </location>
</feature>
<feature type="domain" description="Aminoacyl-transfer RNA synthetases class-II family profile" evidence="2">
    <location>
        <begin position="283"/>
        <end position="519"/>
    </location>
</feature>
<reference evidence="3 4" key="1">
    <citation type="journal article" date="2020" name="bioRxiv">
        <title>Metabolic contributions of an alphaproteobacterial endosymbiont in the apicomplexan Cardiosporidium cionae.</title>
        <authorList>
            <person name="Hunter E.S."/>
            <person name="Paight C.J."/>
            <person name="Lane C.E."/>
        </authorList>
    </citation>
    <scope>NUCLEOTIDE SEQUENCE [LARGE SCALE GENOMIC DNA]</scope>
    <source>
        <strain evidence="3">ESH_2018</strain>
    </source>
</reference>
<protein>
    <submittedName>
        <fullName evidence="3">Anticodon binding domain-containing protein</fullName>
    </submittedName>
</protein>
<dbReference type="NCBIfam" id="NF003211">
    <property type="entry name" value="PRK04173.1"/>
    <property type="match status" value="1"/>
</dbReference>
<dbReference type="Gene3D" id="3.40.50.800">
    <property type="entry name" value="Anticodon-binding domain"/>
    <property type="match status" value="1"/>
</dbReference>
<sequence>MWTGTLLLLIPWCIILKIHLATASANVRQPSTLTELPRAKMYHAPFKVATYPECLNTLTVGNAEQFSGCYFKTRIAGPRMIETIAKRILAAFPYLQSGHLHPWYPEWTQSRKRYDAFASQPTSIEQIFTLCKRRGFIFPSSDIYNGFSGFYDYGPLGVELKRNLKNLWWKTMVQERETIVGCDCSILSHPRIWKASKHVEKFSDPVLCCSDSKRCFRMDQLKAACIETLEGEIVGYTVKSMENGVLLPETHVLKLLKSKNISMDSVKPLIFKDITAISKFVFPLLPSPVTGNVGTFSCLHEKKLLFKTQIGETEEEIAYLRPETSQGIFTNFKNIQESLTLKAPFGIAQIGKAFRNEITPRHFLYRSKEFEQMEIEYYFSPAATPWKVLYSEWLAISWNFLIALGLPKERLGRYSHTKENLAHYAAACEDITFLFPFGEAELMGVAYRTDFDLKQHQTCSGKSLTYFNTETKEHLLLHSIEPSFGLDRLLLALLLSGYTVETIDGASRIYLKIHPAMAPYKAAVLPLLSNNAAILEKAHTLFVNLKKNFNINFDVTGSIGKRYRRADEIGTPLCLTVDFESLENESVTVRDRNTAEQTRMHWKDIAAFIENHISLEECFQNSSIL</sequence>
<dbReference type="SUPFAM" id="SSF55681">
    <property type="entry name" value="Class II aaRS and biotin synthetases"/>
    <property type="match status" value="1"/>
</dbReference>
<dbReference type="EMBL" id="JADAQX010000474">
    <property type="protein sequence ID" value="KAF8820115.1"/>
    <property type="molecule type" value="Genomic_DNA"/>
</dbReference>
<dbReference type="Gene3D" id="3.30.930.10">
    <property type="entry name" value="Bira Bifunctional Protein, Domain 2"/>
    <property type="match status" value="1"/>
</dbReference>
<feature type="chain" id="PRO_5046614755" evidence="1">
    <location>
        <begin position="24"/>
        <end position="625"/>
    </location>
</feature>
<dbReference type="SUPFAM" id="SSF52954">
    <property type="entry name" value="Class II aaRS ABD-related"/>
    <property type="match status" value="1"/>
</dbReference>
<dbReference type="InterPro" id="IPR036621">
    <property type="entry name" value="Anticodon-bd_dom_sf"/>
</dbReference>
<organism evidence="3 4">
    <name type="scientific">Cardiosporidium cionae</name>
    <dbReference type="NCBI Taxonomy" id="476202"/>
    <lineage>
        <taxon>Eukaryota</taxon>
        <taxon>Sar</taxon>
        <taxon>Alveolata</taxon>
        <taxon>Apicomplexa</taxon>
        <taxon>Aconoidasida</taxon>
        <taxon>Nephromycida</taxon>
        <taxon>Cardiosporidium</taxon>
    </lineage>
</organism>
<comment type="caution">
    <text evidence="3">The sequence shown here is derived from an EMBL/GenBank/DDBJ whole genome shotgun (WGS) entry which is preliminary data.</text>
</comment>
<dbReference type="PROSITE" id="PS50862">
    <property type="entry name" value="AA_TRNA_LIGASE_II"/>
    <property type="match status" value="1"/>
</dbReference>
<dbReference type="PANTHER" id="PTHR10745:SF8">
    <property type="entry name" value="DNA POLYMERASE SUBUNIT GAMMA-2, MITOCHONDRIAL"/>
    <property type="match status" value="1"/>
</dbReference>
<gene>
    <name evidence="3" type="ORF">IE077_003548</name>
</gene>
<name>A0ABQ7J7Z5_9APIC</name>
<keyword evidence="1" id="KW-0732">Signal</keyword>